<evidence type="ECO:0000256" key="4">
    <source>
        <dbReference type="ARBA" id="ARBA00022989"/>
    </source>
</evidence>
<dbReference type="InterPro" id="IPR033480">
    <property type="entry name" value="sCache_2"/>
</dbReference>
<evidence type="ECO:0000256" key="9">
    <source>
        <dbReference type="SAM" id="Phobius"/>
    </source>
</evidence>
<dbReference type="CDD" id="cd06225">
    <property type="entry name" value="HAMP"/>
    <property type="match status" value="1"/>
</dbReference>
<evidence type="ECO:0000313" key="12">
    <source>
        <dbReference type="EMBL" id="PSL13705.1"/>
    </source>
</evidence>
<feature type="domain" description="HAMP" evidence="11">
    <location>
        <begin position="213"/>
        <end position="265"/>
    </location>
</feature>
<dbReference type="CDD" id="cd11386">
    <property type="entry name" value="MCP_signal"/>
    <property type="match status" value="1"/>
</dbReference>
<dbReference type="Proteomes" id="UP000242133">
    <property type="component" value="Unassembled WGS sequence"/>
</dbReference>
<dbReference type="Pfam" id="PF00015">
    <property type="entry name" value="MCPsignal"/>
    <property type="match status" value="1"/>
</dbReference>
<comment type="caution">
    <text evidence="12">The sequence shown here is derived from an EMBL/GenBank/DDBJ whole genome shotgun (WGS) entry which is preliminary data.</text>
</comment>
<dbReference type="InterPro" id="IPR004089">
    <property type="entry name" value="MCPsignal_dom"/>
</dbReference>
<dbReference type="PANTHER" id="PTHR32089:SF120">
    <property type="entry name" value="METHYL-ACCEPTING CHEMOTAXIS PROTEIN TLPQ"/>
    <property type="match status" value="1"/>
</dbReference>
<evidence type="ECO:0000256" key="3">
    <source>
        <dbReference type="ARBA" id="ARBA00022692"/>
    </source>
</evidence>
<keyword evidence="4 9" id="KW-1133">Transmembrane helix</keyword>
<dbReference type="SMART" id="SM00304">
    <property type="entry name" value="HAMP"/>
    <property type="match status" value="2"/>
</dbReference>
<dbReference type="AlphaFoldDB" id="A0A2P8EW98"/>
<evidence type="ECO:0000256" key="6">
    <source>
        <dbReference type="ARBA" id="ARBA00023224"/>
    </source>
</evidence>
<dbReference type="Pfam" id="PF00672">
    <property type="entry name" value="HAMP"/>
    <property type="match status" value="1"/>
</dbReference>
<dbReference type="SMART" id="SM01049">
    <property type="entry name" value="Cache_2"/>
    <property type="match status" value="1"/>
</dbReference>
<dbReference type="SUPFAM" id="SSF58104">
    <property type="entry name" value="Methyl-accepting chemotaxis protein (MCP) signaling domain"/>
    <property type="match status" value="1"/>
</dbReference>
<keyword evidence="2" id="KW-1003">Cell membrane</keyword>
<dbReference type="EMBL" id="PYGI01000011">
    <property type="protein sequence ID" value="PSL13705.1"/>
    <property type="molecule type" value="Genomic_DNA"/>
</dbReference>
<evidence type="ECO:0000259" key="10">
    <source>
        <dbReference type="PROSITE" id="PS50111"/>
    </source>
</evidence>
<dbReference type="PRINTS" id="PR00260">
    <property type="entry name" value="CHEMTRNSDUCR"/>
</dbReference>
<organism evidence="12 13">
    <name type="scientific">Marinobacterium halophilum</name>
    <dbReference type="NCBI Taxonomy" id="267374"/>
    <lineage>
        <taxon>Bacteria</taxon>
        <taxon>Pseudomonadati</taxon>
        <taxon>Pseudomonadota</taxon>
        <taxon>Gammaproteobacteria</taxon>
        <taxon>Oceanospirillales</taxon>
        <taxon>Oceanospirillaceae</taxon>
        <taxon>Marinobacterium</taxon>
    </lineage>
</organism>
<protein>
    <submittedName>
        <fullName evidence="12">Methyl-accepting chemotaxis sensory transducer with Cache sensor</fullName>
    </submittedName>
</protein>
<dbReference type="PROSITE" id="PS50885">
    <property type="entry name" value="HAMP"/>
    <property type="match status" value="1"/>
</dbReference>
<dbReference type="Gene3D" id="1.10.287.950">
    <property type="entry name" value="Methyl-accepting chemotaxis protein"/>
    <property type="match status" value="1"/>
</dbReference>
<proteinExistence type="inferred from homology"/>
<feature type="transmembrane region" description="Helical" evidence="9">
    <location>
        <begin position="193"/>
        <end position="212"/>
    </location>
</feature>
<evidence type="ECO:0000256" key="5">
    <source>
        <dbReference type="ARBA" id="ARBA00023136"/>
    </source>
</evidence>
<dbReference type="PROSITE" id="PS50111">
    <property type="entry name" value="CHEMOTAXIS_TRANSDUC_2"/>
    <property type="match status" value="1"/>
</dbReference>
<dbReference type="GO" id="GO:0005886">
    <property type="term" value="C:plasma membrane"/>
    <property type="evidence" value="ECO:0007669"/>
    <property type="project" value="UniProtKB-SubCell"/>
</dbReference>
<evidence type="ECO:0000259" key="11">
    <source>
        <dbReference type="PROSITE" id="PS50885"/>
    </source>
</evidence>
<evidence type="ECO:0000256" key="1">
    <source>
        <dbReference type="ARBA" id="ARBA00004651"/>
    </source>
</evidence>
<evidence type="ECO:0000256" key="7">
    <source>
        <dbReference type="ARBA" id="ARBA00029447"/>
    </source>
</evidence>
<dbReference type="GO" id="GO:0007165">
    <property type="term" value="P:signal transduction"/>
    <property type="evidence" value="ECO:0007669"/>
    <property type="project" value="UniProtKB-KW"/>
</dbReference>
<dbReference type="Gene3D" id="3.30.450.20">
    <property type="entry name" value="PAS domain"/>
    <property type="match status" value="1"/>
</dbReference>
<evidence type="ECO:0000256" key="8">
    <source>
        <dbReference type="PROSITE-ProRule" id="PRU00284"/>
    </source>
</evidence>
<dbReference type="RefSeq" id="WP_106591848.1">
    <property type="nucleotide sequence ID" value="NZ_PYGI01000011.1"/>
</dbReference>
<evidence type="ECO:0000313" key="13">
    <source>
        <dbReference type="Proteomes" id="UP000242133"/>
    </source>
</evidence>
<keyword evidence="6 8" id="KW-0807">Transducer</keyword>
<dbReference type="InterPro" id="IPR003660">
    <property type="entry name" value="HAMP_dom"/>
</dbReference>
<keyword evidence="13" id="KW-1185">Reference proteome</keyword>
<name>A0A2P8EW98_9GAMM</name>
<dbReference type="GO" id="GO:0006935">
    <property type="term" value="P:chemotaxis"/>
    <property type="evidence" value="ECO:0007669"/>
    <property type="project" value="InterPro"/>
</dbReference>
<comment type="subcellular location">
    <subcellularLocation>
        <location evidence="1">Cell membrane</location>
        <topology evidence="1">Multi-pass membrane protein</topology>
    </subcellularLocation>
</comment>
<gene>
    <name evidence="12" type="ORF">CLV44_111116</name>
</gene>
<dbReference type="CDD" id="cd12912">
    <property type="entry name" value="PDC2_MCP_like"/>
    <property type="match status" value="1"/>
</dbReference>
<evidence type="ECO:0000256" key="2">
    <source>
        <dbReference type="ARBA" id="ARBA00022475"/>
    </source>
</evidence>
<dbReference type="GO" id="GO:0004888">
    <property type="term" value="F:transmembrane signaling receptor activity"/>
    <property type="evidence" value="ECO:0007669"/>
    <property type="project" value="InterPro"/>
</dbReference>
<feature type="domain" description="Methyl-accepting transducer" evidence="10">
    <location>
        <begin position="270"/>
        <end position="506"/>
    </location>
</feature>
<dbReference type="InterPro" id="IPR004090">
    <property type="entry name" value="Chemotax_Me-accpt_rcpt"/>
</dbReference>
<accession>A0A2P8EW98</accession>
<feature type="transmembrane region" description="Helical" evidence="9">
    <location>
        <begin position="12"/>
        <end position="32"/>
    </location>
</feature>
<sequence>MFLQSLNVRAKLWLIVSFAALMLLILSSMSLLDMRDSLRAERQQQLHALLDASEGLLRTQKARVDSGELTLEEAQAVARQMLESMQYGEGDYFFVLDKQATILAHGGDPSQVGRNLMSVTSPDGAPIFKQMAALIGSGTDVAKFDYLWPQAGNSQPQPKISLAKPFAEWGWVVGTGVYVSDLNAAFTNDLMRIGGLFAVVMVLLIALAIPVGRSIIRPLERINEVMQQVAQGDLRVRTELNSNDELGKVGRRIDETLGVFQDLVHQIAASATQVSSSAEGLARSAEETSTALDAQAQEAELLSTAMNEMAASVHEVARSAGETADAIESADREADEGNHDVDDTVQRIQALAHEVEQAAAVIQALEGDTVQIGQVLSEIQAISEQTNLLALNAAIEAARAGDSGRGFAVVADEVRQLAQRTQGSTEEIRSMNERLRTAAQKAVEVMGRSREQAEGSVTTAMHAGKELERIVEQMAHIRDMGVQVAAAAEQQSQVSEEMNHNLLRITQASESTVVAANAVAGSGEELQQLARNLQAQINRFST</sequence>
<reference evidence="12 13" key="1">
    <citation type="submission" date="2018-03" db="EMBL/GenBank/DDBJ databases">
        <title>Genomic Encyclopedia of Archaeal and Bacterial Type Strains, Phase II (KMG-II): from individual species to whole genera.</title>
        <authorList>
            <person name="Goeker M."/>
        </authorList>
    </citation>
    <scope>NUCLEOTIDE SEQUENCE [LARGE SCALE GENOMIC DNA]</scope>
    <source>
        <strain evidence="12 13">DSM 17586</strain>
    </source>
</reference>
<dbReference type="OrthoDB" id="6376221at2"/>
<dbReference type="FunFam" id="1.10.287.950:FF:000001">
    <property type="entry name" value="Methyl-accepting chemotaxis sensory transducer"/>
    <property type="match status" value="1"/>
</dbReference>
<comment type="similarity">
    <text evidence="7">Belongs to the methyl-accepting chemotaxis (MCP) protein family.</text>
</comment>
<keyword evidence="3 9" id="KW-0812">Transmembrane</keyword>
<keyword evidence="5 9" id="KW-0472">Membrane</keyword>
<dbReference type="Pfam" id="PF17200">
    <property type="entry name" value="sCache_2"/>
    <property type="match status" value="1"/>
</dbReference>
<dbReference type="PANTHER" id="PTHR32089">
    <property type="entry name" value="METHYL-ACCEPTING CHEMOTAXIS PROTEIN MCPB"/>
    <property type="match status" value="1"/>
</dbReference>
<dbReference type="SMART" id="SM00283">
    <property type="entry name" value="MA"/>
    <property type="match status" value="1"/>
</dbReference>